<accession>A0A6J4HCC1</accession>
<dbReference type="SUPFAM" id="SSF51735">
    <property type="entry name" value="NAD(P)-binding Rossmann-fold domains"/>
    <property type="match status" value="1"/>
</dbReference>
<dbReference type="PRINTS" id="PR00080">
    <property type="entry name" value="SDRFAMILY"/>
</dbReference>
<reference evidence="4" key="1">
    <citation type="submission" date="2020-02" db="EMBL/GenBank/DDBJ databases">
        <authorList>
            <person name="Meier V. D."/>
        </authorList>
    </citation>
    <scope>NUCLEOTIDE SEQUENCE</scope>
    <source>
        <strain evidence="4">AVDCRST_MAG57</strain>
    </source>
</reference>
<comment type="similarity">
    <text evidence="1 3">Belongs to the short-chain dehydrogenases/reductases (SDR) family.</text>
</comment>
<dbReference type="AlphaFoldDB" id="A0A6J4HCC1"/>
<proteinExistence type="inferred from homology"/>
<dbReference type="NCBIfam" id="NF006123">
    <property type="entry name" value="PRK08267.1"/>
    <property type="match status" value="1"/>
</dbReference>
<sequence>MNTSRRPRSVLITGAARGIGRATAELFLSRGWRVGMYDVDSAAVTAAAAGRPGAVSGVLDVRDEEQWRATLERFCPDGTLDVLVNNAGVLASGAFSTMDPAAHRRMVDINVSGVINGAMTGHRYLRAARRGTLLNLCSASALYGQPTLATYGATKAAVKSLTEALDLEWRADRIRVRSLLPLFVNTEMVTRDGQAASSVAGLGVRLTAADVAAAAWSVVQERGIPLRGPHRAVGRQTRRMAVASAMSPTWANRLVVARLAR</sequence>
<dbReference type="InterPro" id="IPR002347">
    <property type="entry name" value="SDR_fam"/>
</dbReference>
<evidence type="ECO:0000313" key="4">
    <source>
        <dbReference type="EMBL" id="CAA9219187.1"/>
    </source>
</evidence>
<dbReference type="Gene3D" id="3.40.50.720">
    <property type="entry name" value="NAD(P)-binding Rossmann-like Domain"/>
    <property type="match status" value="1"/>
</dbReference>
<evidence type="ECO:0000256" key="1">
    <source>
        <dbReference type="ARBA" id="ARBA00006484"/>
    </source>
</evidence>
<dbReference type="EMBL" id="CADCTI010000049">
    <property type="protein sequence ID" value="CAA9219187.1"/>
    <property type="molecule type" value="Genomic_DNA"/>
</dbReference>
<evidence type="ECO:0000256" key="2">
    <source>
        <dbReference type="ARBA" id="ARBA00023002"/>
    </source>
</evidence>
<dbReference type="InterPro" id="IPR036291">
    <property type="entry name" value="NAD(P)-bd_dom_sf"/>
</dbReference>
<name>A0A6J4HCC1_9ACTN</name>
<protein>
    <submittedName>
        <fullName evidence="4">Short-chain dehydrogenase</fullName>
    </submittedName>
</protein>
<evidence type="ECO:0000256" key="3">
    <source>
        <dbReference type="RuleBase" id="RU000363"/>
    </source>
</evidence>
<dbReference type="PANTHER" id="PTHR43391:SF82">
    <property type="entry name" value="OXIDOREDUCTASE SADH-RELATED"/>
    <property type="match status" value="1"/>
</dbReference>
<dbReference type="PRINTS" id="PR00081">
    <property type="entry name" value="GDHRDH"/>
</dbReference>
<dbReference type="PANTHER" id="PTHR43391">
    <property type="entry name" value="RETINOL DEHYDROGENASE-RELATED"/>
    <property type="match status" value="1"/>
</dbReference>
<dbReference type="Pfam" id="PF00106">
    <property type="entry name" value="adh_short"/>
    <property type="match status" value="1"/>
</dbReference>
<keyword evidence="2" id="KW-0560">Oxidoreductase</keyword>
<dbReference type="GO" id="GO:0016491">
    <property type="term" value="F:oxidoreductase activity"/>
    <property type="evidence" value="ECO:0007669"/>
    <property type="project" value="UniProtKB-KW"/>
</dbReference>
<organism evidence="4">
    <name type="scientific">uncultured Blastococcus sp</name>
    <dbReference type="NCBI Taxonomy" id="217144"/>
    <lineage>
        <taxon>Bacteria</taxon>
        <taxon>Bacillati</taxon>
        <taxon>Actinomycetota</taxon>
        <taxon>Actinomycetes</taxon>
        <taxon>Geodermatophilales</taxon>
        <taxon>Geodermatophilaceae</taxon>
        <taxon>Blastococcus</taxon>
        <taxon>environmental samples</taxon>
    </lineage>
</organism>
<gene>
    <name evidence="4" type="ORF">AVDCRST_MAG57-486</name>
</gene>